<dbReference type="EMBL" id="HG994356">
    <property type="protein sequence ID" value="CAF2138909.1"/>
    <property type="molecule type" value="Genomic_DNA"/>
</dbReference>
<proteinExistence type="predicted"/>
<name>A0A816WVC8_BRANA</name>
<gene>
    <name evidence="1" type="ORF">DARMORV10_A02P15230.1</name>
</gene>
<reference evidence="1" key="1">
    <citation type="submission" date="2021-01" db="EMBL/GenBank/DDBJ databases">
        <authorList>
            <consortium name="Genoscope - CEA"/>
            <person name="William W."/>
        </authorList>
    </citation>
    <scope>NUCLEOTIDE SEQUENCE</scope>
</reference>
<evidence type="ECO:0000313" key="1">
    <source>
        <dbReference type="EMBL" id="CAF2138909.1"/>
    </source>
</evidence>
<protein>
    <submittedName>
        <fullName evidence="1">(rape) hypothetical protein</fullName>
    </submittedName>
</protein>
<dbReference type="Proteomes" id="UP001295469">
    <property type="component" value="Chromosome A02"/>
</dbReference>
<dbReference type="AlphaFoldDB" id="A0A816WVC8"/>
<organism evidence="1">
    <name type="scientific">Brassica napus</name>
    <name type="common">Rape</name>
    <dbReference type="NCBI Taxonomy" id="3708"/>
    <lineage>
        <taxon>Eukaryota</taxon>
        <taxon>Viridiplantae</taxon>
        <taxon>Streptophyta</taxon>
        <taxon>Embryophyta</taxon>
        <taxon>Tracheophyta</taxon>
        <taxon>Spermatophyta</taxon>
        <taxon>Magnoliopsida</taxon>
        <taxon>eudicotyledons</taxon>
        <taxon>Gunneridae</taxon>
        <taxon>Pentapetalae</taxon>
        <taxon>rosids</taxon>
        <taxon>malvids</taxon>
        <taxon>Brassicales</taxon>
        <taxon>Brassicaceae</taxon>
        <taxon>Brassiceae</taxon>
        <taxon>Brassica</taxon>
    </lineage>
</organism>
<sequence>MPNLWCLITSQKPSRPSPIRYRKQLSIATQMAPGEQIRNRRDFAGYSLMSPGRQSTRARGSRFMSPQLLYNCLL</sequence>
<accession>A0A816WVC8</accession>